<dbReference type="RefSeq" id="WP_105368220.1">
    <property type="nucleotide sequence ID" value="NZ_NEMB01000003.1"/>
</dbReference>
<evidence type="ECO:0000256" key="1">
    <source>
        <dbReference type="ARBA" id="ARBA00022598"/>
    </source>
</evidence>
<dbReference type="InterPro" id="IPR005479">
    <property type="entry name" value="CPAse_ATP-bd"/>
</dbReference>
<dbReference type="EMBL" id="NEMB01000003">
    <property type="protein sequence ID" value="PQQ67144.1"/>
    <property type="molecule type" value="Genomic_DNA"/>
</dbReference>
<dbReference type="InterPro" id="IPR011761">
    <property type="entry name" value="ATP-grasp"/>
</dbReference>
<comment type="caution">
    <text evidence="6">The sequence shown here is derived from an EMBL/GenBank/DDBJ whole genome shotgun (WGS) entry which is preliminary data.</text>
</comment>
<dbReference type="Pfam" id="PF02786">
    <property type="entry name" value="CPSase_L_D2"/>
    <property type="match status" value="1"/>
</dbReference>
<dbReference type="Proteomes" id="UP000239720">
    <property type="component" value="Unassembled WGS sequence"/>
</dbReference>
<evidence type="ECO:0000259" key="5">
    <source>
        <dbReference type="PROSITE" id="PS50975"/>
    </source>
</evidence>
<dbReference type="InterPro" id="IPR013815">
    <property type="entry name" value="ATP_grasp_subdomain_1"/>
</dbReference>
<sequence length="425" mass="48533">MGSTNVKSKKLLILGGKPIGSCELVRAAQKKGIYTIVADYLETEQSAAKRIADEAWLVSTADLDKLEKMAKEAEIDGVLSGVHEFNIEKMIALCERLNLPCYTNLSQWEYCKDKSKFKQLCREHGVPVSPEYDISEADNDAIYPVIVKPVDSSGSRGFSVCNNKEDLLKGYENALSFSESKKVLIEKYMPNDAVIIHYTLIDGQIYFSGMSEKKSMKLKEYGSFVMALQVLPSPDISRYLKDLDNKVRKMFKDAGMKNGIIWIEAFKNGDEFVFNEMGYRFGGSLTYYPVKYFYNIDQLDIMLEYAIHGNYNNIKDRIKFENVEKTDKKNYCILPLHLNEGVIKEIVGEKEILDLPGVYAYVPVHHVGDSIKKWGTAQQVFCYLHIVFSTKDELKKTVYDVLDKLCVYDTENKNLLFLLFDIDSF</sequence>
<dbReference type="GO" id="GO:0005524">
    <property type="term" value="F:ATP binding"/>
    <property type="evidence" value="ECO:0007669"/>
    <property type="project" value="UniProtKB-UniRule"/>
</dbReference>
<accession>A0A2S8RBG9</accession>
<gene>
    <name evidence="6" type="ORF">B9R14_10570</name>
</gene>
<evidence type="ECO:0000256" key="3">
    <source>
        <dbReference type="ARBA" id="ARBA00022840"/>
    </source>
</evidence>
<proteinExistence type="predicted"/>
<protein>
    <recommendedName>
        <fullName evidence="5">ATP-grasp domain-containing protein</fullName>
    </recommendedName>
</protein>
<dbReference type="PANTHER" id="PTHR43585:SF2">
    <property type="entry name" value="ATP-GRASP ENZYME FSQD"/>
    <property type="match status" value="1"/>
</dbReference>
<dbReference type="Gene3D" id="3.30.1490.20">
    <property type="entry name" value="ATP-grasp fold, A domain"/>
    <property type="match status" value="1"/>
</dbReference>
<dbReference type="OrthoDB" id="9803907at2"/>
<keyword evidence="2 4" id="KW-0547">Nucleotide-binding</keyword>
<evidence type="ECO:0000313" key="7">
    <source>
        <dbReference type="Proteomes" id="UP000239720"/>
    </source>
</evidence>
<keyword evidence="1" id="KW-0436">Ligase</keyword>
<keyword evidence="3 4" id="KW-0067">ATP-binding</keyword>
<feature type="domain" description="ATP-grasp" evidence="5">
    <location>
        <begin position="118"/>
        <end position="307"/>
    </location>
</feature>
<dbReference type="GO" id="GO:0046872">
    <property type="term" value="F:metal ion binding"/>
    <property type="evidence" value="ECO:0007669"/>
    <property type="project" value="InterPro"/>
</dbReference>
<dbReference type="SUPFAM" id="SSF56059">
    <property type="entry name" value="Glutathione synthetase ATP-binding domain-like"/>
    <property type="match status" value="1"/>
</dbReference>
<evidence type="ECO:0000313" key="6">
    <source>
        <dbReference type="EMBL" id="PQQ67144.1"/>
    </source>
</evidence>
<dbReference type="PROSITE" id="PS50975">
    <property type="entry name" value="ATP_GRASP"/>
    <property type="match status" value="1"/>
</dbReference>
<evidence type="ECO:0000256" key="2">
    <source>
        <dbReference type="ARBA" id="ARBA00022741"/>
    </source>
</evidence>
<dbReference type="GO" id="GO:0016874">
    <property type="term" value="F:ligase activity"/>
    <property type="evidence" value="ECO:0007669"/>
    <property type="project" value="UniProtKB-KW"/>
</dbReference>
<evidence type="ECO:0000256" key="4">
    <source>
        <dbReference type="PROSITE-ProRule" id="PRU00409"/>
    </source>
</evidence>
<reference evidence="6 7" key="1">
    <citation type="journal article" date="2018" name="Syst. Appl. Microbiol.">
        <title>Characterization and high-quality draft genome sequence of Herbivorax saccincola A7, an anaerobic, alkaliphilic, thermophilic, cellulolytic, and xylanolytic bacterium.</title>
        <authorList>
            <person name="Aikawa S."/>
            <person name="Baramee S."/>
            <person name="Sermsathanaswadi J."/>
            <person name="Thianheng P."/>
            <person name="Tachaapaikoon C."/>
            <person name="Shikata A."/>
            <person name="Waeonukul R."/>
            <person name="Pason P."/>
            <person name="Ratanakhanokchai K."/>
            <person name="Kosugi A."/>
        </authorList>
    </citation>
    <scope>NUCLEOTIDE SEQUENCE [LARGE SCALE GENOMIC DNA]</scope>
    <source>
        <strain evidence="6 7">A7</strain>
    </source>
</reference>
<dbReference type="AlphaFoldDB" id="A0A2S8RBG9"/>
<dbReference type="PANTHER" id="PTHR43585">
    <property type="entry name" value="FUMIPYRROLE BIOSYNTHESIS PROTEIN C"/>
    <property type="match status" value="1"/>
</dbReference>
<dbReference type="Gene3D" id="3.30.470.20">
    <property type="entry name" value="ATP-grasp fold, B domain"/>
    <property type="match status" value="1"/>
</dbReference>
<organism evidence="6 7">
    <name type="scientific">Acetivibrio saccincola</name>
    <dbReference type="NCBI Taxonomy" id="1677857"/>
    <lineage>
        <taxon>Bacteria</taxon>
        <taxon>Bacillati</taxon>
        <taxon>Bacillota</taxon>
        <taxon>Clostridia</taxon>
        <taxon>Eubacteriales</taxon>
        <taxon>Oscillospiraceae</taxon>
        <taxon>Acetivibrio</taxon>
    </lineage>
</organism>
<dbReference type="InterPro" id="IPR052032">
    <property type="entry name" value="ATP-dep_AA_Ligase"/>
</dbReference>
<name>A0A2S8RBG9_9FIRM</name>
<dbReference type="Gene3D" id="3.40.50.20">
    <property type="match status" value="1"/>
</dbReference>